<reference evidence="3" key="1">
    <citation type="submission" date="2018-05" db="EMBL/GenBank/DDBJ databases">
        <authorList>
            <person name="Lanie J.A."/>
            <person name="Ng W.-L."/>
            <person name="Kazmierczak K.M."/>
            <person name="Andrzejewski T.M."/>
            <person name="Davidsen T.M."/>
            <person name="Wayne K.J."/>
            <person name="Tettelin H."/>
            <person name="Glass J.I."/>
            <person name="Rusch D."/>
            <person name="Podicherti R."/>
            <person name="Tsui H.-C.T."/>
            <person name="Winkler M.E."/>
        </authorList>
    </citation>
    <scope>NUCLEOTIDE SEQUENCE</scope>
</reference>
<dbReference type="GO" id="GO:0005737">
    <property type="term" value="C:cytoplasm"/>
    <property type="evidence" value="ECO:0007669"/>
    <property type="project" value="TreeGrafter"/>
</dbReference>
<proteinExistence type="predicted"/>
<feature type="domain" description="MnmE helical" evidence="2">
    <location>
        <begin position="123"/>
        <end position="216"/>
    </location>
</feature>
<dbReference type="Pfam" id="PF12631">
    <property type="entry name" value="MnmE_helical"/>
    <property type="match status" value="1"/>
</dbReference>
<evidence type="ECO:0000259" key="2">
    <source>
        <dbReference type="Pfam" id="PF12631"/>
    </source>
</evidence>
<organism evidence="3">
    <name type="scientific">marine metagenome</name>
    <dbReference type="NCBI Taxonomy" id="408172"/>
    <lineage>
        <taxon>unclassified sequences</taxon>
        <taxon>metagenomes</taxon>
        <taxon>ecological metagenomes</taxon>
    </lineage>
</organism>
<feature type="non-terminal residue" evidence="3">
    <location>
        <position position="216"/>
    </location>
</feature>
<dbReference type="PANTHER" id="PTHR42714:SF2">
    <property type="entry name" value="TRNA MODIFICATION GTPASE GTPBP3, MITOCHONDRIAL"/>
    <property type="match status" value="1"/>
</dbReference>
<dbReference type="Gene3D" id="3.30.1360.120">
    <property type="entry name" value="Probable tRNA modification gtpase trme, domain 1"/>
    <property type="match status" value="1"/>
</dbReference>
<dbReference type="InterPro" id="IPR025867">
    <property type="entry name" value="MnmE_helical"/>
</dbReference>
<dbReference type="SUPFAM" id="SSF103025">
    <property type="entry name" value="Folate-binding domain"/>
    <property type="match status" value="1"/>
</dbReference>
<dbReference type="PANTHER" id="PTHR42714">
    <property type="entry name" value="TRNA MODIFICATION GTPASE GTPBP3"/>
    <property type="match status" value="1"/>
</dbReference>
<dbReference type="CDD" id="cd14858">
    <property type="entry name" value="TrmE_N"/>
    <property type="match status" value="1"/>
</dbReference>
<accession>A0A382G9V6</accession>
<dbReference type="GO" id="GO:0002098">
    <property type="term" value="P:tRNA wobble uridine modification"/>
    <property type="evidence" value="ECO:0007669"/>
    <property type="project" value="TreeGrafter"/>
</dbReference>
<dbReference type="Pfam" id="PF10396">
    <property type="entry name" value="TrmE_N"/>
    <property type="match status" value="1"/>
</dbReference>
<feature type="domain" description="GTP-binding protein TrmE N-terminal" evidence="1">
    <location>
        <begin position="6"/>
        <end position="120"/>
    </location>
</feature>
<dbReference type="GO" id="GO:0030488">
    <property type="term" value="P:tRNA methylation"/>
    <property type="evidence" value="ECO:0007669"/>
    <property type="project" value="TreeGrafter"/>
</dbReference>
<dbReference type="AlphaFoldDB" id="A0A382G9V6"/>
<sequence>MSLGDTIVAQSTPYGYGGIAVVRLSGPDSVKILKKISKQIKKPESWIAQKTKIYQKKDVIDEAVVVCFNKPKSFTGENMVEISCHGNPFIVDEIINECINHGARPAGPGEFTRRAFENRKIDLIQAESIANTIAASSKAGLFNAMSGLRGEMSKAVKDTSKDVTELLSYCEHLLDVSDEDIQKDNKMYVSKKTSEINNSLLKLIENYDTCRVLTYG</sequence>
<name>A0A382G9V6_9ZZZZ</name>
<dbReference type="InterPro" id="IPR027266">
    <property type="entry name" value="TrmE/GcvT-like"/>
</dbReference>
<dbReference type="EMBL" id="UINC01054390">
    <property type="protein sequence ID" value="SVB72040.1"/>
    <property type="molecule type" value="Genomic_DNA"/>
</dbReference>
<dbReference type="InterPro" id="IPR027368">
    <property type="entry name" value="MnmE_dom2"/>
</dbReference>
<evidence type="ECO:0008006" key="4">
    <source>
        <dbReference type="Google" id="ProtNLM"/>
    </source>
</evidence>
<evidence type="ECO:0000259" key="1">
    <source>
        <dbReference type="Pfam" id="PF10396"/>
    </source>
</evidence>
<evidence type="ECO:0000313" key="3">
    <source>
        <dbReference type="EMBL" id="SVB72040.1"/>
    </source>
</evidence>
<protein>
    <recommendedName>
        <fullName evidence="4">GTP-binding protein TrmE N-terminal domain-containing protein</fullName>
    </recommendedName>
</protein>
<gene>
    <name evidence="3" type="ORF">METZ01_LOCUS224894</name>
</gene>
<dbReference type="InterPro" id="IPR018948">
    <property type="entry name" value="GTP-bd_TrmE_N"/>
</dbReference>
<dbReference type="Gene3D" id="1.20.120.430">
    <property type="entry name" value="tRNA modification GTPase MnmE domain 2"/>
    <property type="match status" value="1"/>
</dbReference>
<dbReference type="SUPFAM" id="SSF116878">
    <property type="entry name" value="TrmE connector domain"/>
    <property type="match status" value="1"/>
</dbReference>